<gene>
    <name evidence="1" type="ORF">SB6408_04571</name>
</gene>
<sequence>MSKSYIVILQYLWCNETGGGIEYTSDCIKFDKRDMAIKHGFKLRESDDFNIGVIDGGKLISFDWMDKPVGESEDTLAQIAELIGLEDAAELREGAK</sequence>
<evidence type="ECO:0000313" key="1">
    <source>
        <dbReference type="EMBL" id="VUS54112.1"/>
    </source>
</evidence>
<dbReference type="Proteomes" id="UP000318370">
    <property type="component" value="Unassembled WGS sequence"/>
</dbReference>
<proteinExistence type="predicted"/>
<dbReference type="EMBL" id="CABGHF010000008">
    <property type="protein sequence ID" value="VUS54112.1"/>
    <property type="molecule type" value="Genomic_DNA"/>
</dbReference>
<protein>
    <submittedName>
        <fullName evidence="1">Uncharacterized protein</fullName>
    </submittedName>
</protein>
<accession>A0A564J8J3</accession>
<evidence type="ECO:0000313" key="2">
    <source>
        <dbReference type="Proteomes" id="UP000318370"/>
    </source>
</evidence>
<dbReference type="AlphaFoldDB" id="A0A564J8J3"/>
<organism evidence="1 2">
    <name type="scientific">Klebsiella spallanzanii</name>
    <dbReference type="NCBI Taxonomy" id="2587528"/>
    <lineage>
        <taxon>Bacteria</taxon>
        <taxon>Pseudomonadati</taxon>
        <taxon>Pseudomonadota</taxon>
        <taxon>Gammaproteobacteria</taxon>
        <taxon>Enterobacterales</taxon>
        <taxon>Enterobacteriaceae</taxon>
        <taxon>Klebsiella/Raoultella group</taxon>
        <taxon>Klebsiella</taxon>
    </lineage>
</organism>
<name>A0A564J8J3_9ENTR</name>
<reference evidence="1 2" key="1">
    <citation type="submission" date="2019-07" db="EMBL/GenBank/DDBJ databases">
        <authorList>
            <person name="Brisse S."/>
            <person name="Rodrigues C."/>
            <person name="Thorpe H."/>
        </authorList>
    </citation>
    <scope>NUCLEOTIDE SEQUENCE [LARGE SCALE GENOMIC DNA]</scope>
    <source>
        <strain evidence="1">SB6408</strain>
    </source>
</reference>
<dbReference type="RefSeq" id="WP_142462499.1">
    <property type="nucleotide sequence ID" value="NZ_CABGHF010000008.1"/>
</dbReference>